<comment type="caution">
    <text evidence="1">The sequence shown here is derived from an EMBL/GenBank/DDBJ whole genome shotgun (WGS) entry which is preliminary data.</text>
</comment>
<dbReference type="EMBL" id="JACHWR010000001">
    <property type="protein sequence ID" value="MBB3041153.1"/>
    <property type="molecule type" value="Genomic_DNA"/>
</dbReference>
<evidence type="ECO:0000313" key="2">
    <source>
        <dbReference type="Proteomes" id="UP000589626"/>
    </source>
</evidence>
<dbReference type="RefSeq" id="WP_183591084.1">
    <property type="nucleotide sequence ID" value="NZ_JACHWR010000001.1"/>
</dbReference>
<sequence>MSAAEIRAALAEAASTVEGVVCTPTYVQLSALGESCVQRERITYPNVFGGVGSWNVVVCLGQDMAVAETFFDDKVPAVVEALGPVMQVKSAALNKLNLVDGATALAAFINGFREE</sequence>
<dbReference type="Proteomes" id="UP000589626">
    <property type="component" value="Unassembled WGS sequence"/>
</dbReference>
<name>A0A7W4VSW9_9ACTN</name>
<gene>
    <name evidence="1" type="ORF">FHU40_000954</name>
</gene>
<organism evidence="1 2">
    <name type="scientific">Nocardioides soli</name>
    <dbReference type="NCBI Taxonomy" id="1036020"/>
    <lineage>
        <taxon>Bacteria</taxon>
        <taxon>Bacillati</taxon>
        <taxon>Actinomycetota</taxon>
        <taxon>Actinomycetes</taxon>
        <taxon>Propionibacteriales</taxon>
        <taxon>Nocardioidaceae</taxon>
        <taxon>Nocardioides</taxon>
    </lineage>
</organism>
<reference evidence="1 2" key="1">
    <citation type="submission" date="2020-08" db="EMBL/GenBank/DDBJ databases">
        <title>Sequencing the genomes of 1000 actinobacteria strains.</title>
        <authorList>
            <person name="Klenk H.-P."/>
        </authorList>
    </citation>
    <scope>NUCLEOTIDE SEQUENCE [LARGE SCALE GENOMIC DNA]</scope>
    <source>
        <strain evidence="1 2">DSM 105498</strain>
    </source>
</reference>
<evidence type="ECO:0000313" key="1">
    <source>
        <dbReference type="EMBL" id="MBB3041153.1"/>
    </source>
</evidence>
<dbReference type="AlphaFoldDB" id="A0A7W4VSW9"/>
<keyword evidence="2" id="KW-1185">Reference proteome</keyword>
<proteinExistence type="predicted"/>
<protein>
    <submittedName>
        <fullName evidence="1">Uncharacterized protein</fullName>
    </submittedName>
</protein>
<accession>A0A7W4VSW9</accession>